<reference evidence="1 2" key="1">
    <citation type="journal article" date="2013" name="BMC Genomics">
        <title>Genomes of "Spiribacter", a streamlined, successful halophilic bacterium.</title>
        <authorList>
            <person name="Lopez-Perez M."/>
            <person name="Ghai R."/>
            <person name="Leon M.J."/>
            <person name="Rodriguez-Olmos A."/>
            <person name="Copa-Patino J.L."/>
            <person name="Soliveri J."/>
            <person name="Sanchez-Porro C."/>
            <person name="Ventosa A."/>
            <person name="Rodriguez-Valera F."/>
        </authorList>
    </citation>
    <scope>NUCLEOTIDE SEQUENCE [LARGE SCALE GENOMIC DNA]</scope>
    <source>
        <strain evidence="1 2">UAH-SP71</strain>
    </source>
</reference>
<evidence type="ECO:0000313" key="2">
    <source>
        <dbReference type="Proteomes" id="UP000017640"/>
    </source>
</evidence>
<dbReference type="HOGENOM" id="CLU_2620274_0_0_6"/>
<sequence length="78" mass="9136">MLYRWLTESEESARYWRQQAEENSPSDLSLMLTLWAVEEVSKLPPSMVRDSAMLTLQVVEWDILAKAIREGYDHASNY</sequence>
<organism evidence="1 2">
    <name type="scientific">Spiribacter curvatus</name>
    <dbReference type="NCBI Taxonomy" id="1335757"/>
    <lineage>
        <taxon>Bacteria</taxon>
        <taxon>Pseudomonadati</taxon>
        <taxon>Pseudomonadota</taxon>
        <taxon>Gammaproteobacteria</taxon>
        <taxon>Chromatiales</taxon>
        <taxon>Ectothiorhodospiraceae</taxon>
        <taxon>Spiribacter</taxon>
    </lineage>
</organism>
<dbReference type="KEGG" id="spiu:SPICUR_08425"/>
<dbReference type="EMBL" id="CP005990">
    <property type="protein sequence ID" value="AGY92613.1"/>
    <property type="molecule type" value="Genomic_DNA"/>
</dbReference>
<dbReference type="Proteomes" id="UP000017640">
    <property type="component" value="Chromosome"/>
</dbReference>
<proteinExistence type="predicted"/>
<name>U5T888_9GAMM</name>
<keyword evidence="2" id="KW-1185">Reference proteome</keyword>
<dbReference type="AlphaFoldDB" id="U5T888"/>
<evidence type="ECO:0000313" key="1">
    <source>
        <dbReference type="EMBL" id="AGY92613.1"/>
    </source>
</evidence>
<gene>
    <name evidence="1" type="ORF">SPICUR_08425</name>
</gene>
<protein>
    <submittedName>
        <fullName evidence="1">Uncharacterized protein</fullName>
    </submittedName>
</protein>
<accession>U5T888</accession>